<evidence type="ECO:0000256" key="2">
    <source>
        <dbReference type="ARBA" id="ARBA00023015"/>
    </source>
</evidence>
<feature type="region of interest" description="Disordered" evidence="6">
    <location>
        <begin position="94"/>
        <end position="122"/>
    </location>
</feature>
<keyword evidence="5" id="KW-0539">Nucleus</keyword>
<comment type="caution">
    <text evidence="8">The sequence shown here is derived from an EMBL/GenBank/DDBJ whole genome shotgun (WGS) entry which is preliminary data.</text>
</comment>
<keyword evidence="2" id="KW-0805">Transcription regulation</keyword>
<reference evidence="8" key="1">
    <citation type="submission" date="2023-06" db="EMBL/GenBank/DDBJ databases">
        <title>Conoideocrella luteorostrata (Hypocreales: Clavicipitaceae), a potential biocontrol fungus for elongate hemlock scale in United States Christmas tree production areas.</title>
        <authorList>
            <person name="Barrett H."/>
            <person name="Lovett B."/>
            <person name="Macias A.M."/>
            <person name="Stajich J.E."/>
            <person name="Kasson M.T."/>
        </authorList>
    </citation>
    <scope>NUCLEOTIDE SEQUENCE</scope>
    <source>
        <strain evidence="8">ARSEF 14590</strain>
    </source>
</reference>
<evidence type="ECO:0000313" key="8">
    <source>
        <dbReference type="EMBL" id="KAK2608940.1"/>
    </source>
</evidence>
<evidence type="ECO:0000256" key="5">
    <source>
        <dbReference type="ARBA" id="ARBA00023242"/>
    </source>
</evidence>
<evidence type="ECO:0000256" key="1">
    <source>
        <dbReference type="ARBA" id="ARBA00022723"/>
    </source>
</evidence>
<keyword evidence="9" id="KW-1185">Reference proteome</keyword>
<feature type="region of interest" description="Disordered" evidence="6">
    <location>
        <begin position="379"/>
        <end position="401"/>
    </location>
</feature>
<sequence length="676" mass="76617">MAPTFPHDVHQNIPSKPVLRPRLRTSNACHPCRLRKVKCDGSRPACARYSAERKTCPNIRSSSAAIVSQQVKHKRQVEDAVSFRSHVPIVSASPPACRPSFDTPLTPGTDSTTSTSRSYTRPELVEEEKELDTDNNRAYYTAHGRFAGEVAAAIDVRAGLAPAATSNLVPFVDAPLFGEIDLHAPYRVLNFAAELPPRAYADILVGIYWQYVHPMEPILDRELFFRDYNALYSKPGEPLNADRDIWLSILNVVFALAVQRQESMPLQKRDQEGNRYFQHAWALLRPEAVLWTPGSLELVQCLMLMNRYLHCTNNQQKTWMTAGLAIRIAQSLCCHLPEPSSEKEASQDHRLRRKVWASCVALDRCVSWSLGRTSAPSLIPLPSRANSTPSRSNHERSGENSDQITRGLELFEIGSQIQLAQTQTRNSVANKLGLPRLYQQDEYHAVAVQLEACLNKWEHDLPNDWKLQNLRMVSDKTSKSERCLLHLRLLHTRIFLYRPLLARFYSVKTHTPTAGPPESRKSSSLSDRLLKECAAMCVETAQRVTSLIIDTLEPGESIGLLPWWYRIYYLHIAGITFLAAMFTPELFDESISQSWRDVMSTLRSHVHLSAYVQQCIAIFETLSTRILETRKPKSDGGESVQPDEGADDFLMEDIFQDFGLDFNNYLFGTDDFFDIQ</sequence>
<dbReference type="Pfam" id="PF04082">
    <property type="entry name" value="Fungal_trans"/>
    <property type="match status" value="1"/>
</dbReference>
<dbReference type="GO" id="GO:0000435">
    <property type="term" value="P:positive regulation of transcription from RNA polymerase II promoter by galactose"/>
    <property type="evidence" value="ECO:0007669"/>
    <property type="project" value="TreeGrafter"/>
</dbReference>
<dbReference type="PROSITE" id="PS50048">
    <property type="entry name" value="ZN2_CY6_FUNGAL_2"/>
    <property type="match status" value="1"/>
</dbReference>
<keyword evidence="4" id="KW-0804">Transcription</keyword>
<evidence type="ECO:0000256" key="3">
    <source>
        <dbReference type="ARBA" id="ARBA00023125"/>
    </source>
</evidence>
<dbReference type="SUPFAM" id="SSF57701">
    <property type="entry name" value="Zn2/Cys6 DNA-binding domain"/>
    <property type="match status" value="1"/>
</dbReference>
<protein>
    <recommendedName>
        <fullName evidence="7">Zn(2)-C6 fungal-type domain-containing protein</fullName>
    </recommendedName>
</protein>
<accession>A0AAJ0CV29</accession>
<dbReference type="GO" id="GO:0000981">
    <property type="term" value="F:DNA-binding transcription factor activity, RNA polymerase II-specific"/>
    <property type="evidence" value="ECO:0007669"/>
    <property type="project" value="InterPro"/>
</dbReference>
<dbReference type="Pfam" id="PF00172">
    <property type="entry name" value="Zn_clus"/>
    <property type="match status" value="1"/>
</dbReference>
<dbReference type="SMART" id="SM00066">
    <property type="entry name" value="GAL4"/>
    <property type="match status" value="1"/>
</dbReference>
<dbReference type="PANTHER" id="PTHR47424:SF3">
    <property type="entry name" value="REGULATORY PROTEIN GAL4"/>
    <property type="match status" value="1"/>
</dbReference>
<dbReference type="Gene3D" id="4.10.240.10">
    <property type="entry name" value="Zn(2)-C6 fungal-type DNA-binding domain"/>
    <property type="match status" value="1"/>
</dbReference>
<keyword evidence="3" id="KW-0238">DNA-binding</keyword>
<dbReference type="InterPro" id="IPR051127">
    <property type="entry name" value="Fungal_SecMet_Regulators"/>
</dbReference>
<dbReference type="Proteomes" id="UP001251528">
    <property type="component" value="Unassembled WGS sequence"/>
</dbReference>
<organism evidence="8 9">
    <name type="scientific">Conoideocrella luteorostrata</name>
    <dbReference type="NCBI Taxonomy" id="1105319"/>
    <lineage>
        <taxon>Eukaryota</taxon>
        <taxon>Fungi</taxon>
        <taxon>Dikarya</taxon>
        <taxon>Ascomycota</taxon>
        <taxon>Pezizomycotina</taxon>
        <taxon>Sordariomycetes</taxon>
        <taxon>Hypocreomycetidae</taxon>
        <taxon>Hypocreales</taxon>
        <taxon>Clavicipitaceae</taxon>
        <taxon>Conoideocrella</taxon>
    </lineage>
</organism>
<feature type="compositionally biased region" description="Low complexity" evidence="6">
    <location>
        <begin position="103"/>
        <end position="122"/>
    </location>
</feature>
<dbReference type="GO" id="GO:0005634">
    <property type="term" value="C:nucleus"/>
    <property type="evidence" value="ECO:0007669"/>
    <property type="project" value="TreeGrafter"/>
</dbReference>
<evidence type="ECO:0000259" key="7">
    <source>
        <dbReference type="PROSITE" id="PS50048"/>
    </source>
</evidence>
<feature type="domain" description="Zn(2)-C6 fungal-type" evidence="7">
    <location>
        <begin position="28"/>
        <end position="56"/>
    </location>
</feature>
<dbReference type="InterPro" id="IPR036864">
    <property type="entry name" value="Zn2-C6_fun-type_DNA-bd_sf"/>
</dbReference>
<dbReference type="AlphaFoldDB" id="A0AAJ0CV29"/>
<dbReference type="GO" id="GO:0008270">
    <property type="term" value="F:zinc ion binding"/>
    <property type="evidence" value="ECO:0007669"/>
    <property type="project" value="InterPro"/>
</dbReference>
<dbReference type="InterPro" id="IPR007219">
    <property type="entry name" value="XnlR_reg_dom"/>
</dbReference>
<dbReference type="PANTHER" id="PTHR47424">
    <property type="entry name" value="REGULATORY PROTEIN GAL4"/>
    <property type="match status" value="1"/>
</dbReference>
<evidence type="ECO:0000256" key="4">
    <source>
        <dbReference type="ARBA" id="ARBA00023163"/>
    </source>
</evidence>
<gene>
    <name evidence="8" type="ORF">QQS21_002516</name>
</gene>
<dbReference type="InterPro" id="IPR001138">
    <property type="entry name" value="Zn2Cys6_DnaBD"/>
</dbReference>
<dbReference type="GO" id="GO:0006351">
    <property type="term" value="P:DNA-templated transcription"/>
    <property type="evidence" value="ECO:0007669"/>
    <property type="project" value="InterPro"/>
</dbReference>
<keyword evidence="1" id="KW-0479">Metal-binding</keyword>
<name>A0AAJ0CV29_9HYPO</name>
<proteinExistence type="predicted"/>
<evidence type="ECO:0000313" key="9">
    <source>
        <dbReference type="Proteomes" id="UP001251528"/>
    </source>
</evidence>
<dbReference type="CDD" id="cd12148">
    <property type="entry name" value="fungal_TF_MHR"/>
    <property type="match status" value="1"/>
</dbReference>
<evidence type="ECO:0000256" key="6">
    <source>
        <dbReference type="SAM" id="MobiDB-lite"/>
    </source>
</evidence>
<dbReference type="GO" id="GO:0000978">
    <property type="term" value="F:RNA polymerase II cis-regulatory region sequence-specific DNA binding"/>
    <property type="evidence" value="ECO:0007669"/>
    <property type="project" value="TreeGrafter"/>
</dbReference>
<dbReference type="SMART" id="SM00906">
    <property type="entry name" value="Fungal_trans"/>
    <property type="match status" value="1"/>
</dbReference>
<dbReference type="EMBL" id="JASWJB010000030">
    <property type="protein sequence ID" value="KAK2608940.1"/>
    <property type="molecule type" value="Genomic_DNA"/>
</dbReference>
<dbReference type="CDD" id="cd00067">
    <property type="entry name" value="GAL4"/>
    <property type="match status" value="1"/>
</dbReference>